<comment type="catalytic activity">
    <reaction evidence="1">
        <text>Similar to cathepsin D, but slightly broader specificity.</text>
        <dbReference type="EC" id="3.4.23.34"/>
    </reaction>
</comment>
<dbReference type="Gene3D" id="2.40.70.10">
    <property type="entry name" value="Acid Proteases"/>
    <property type="match status" value="4"/>
</dbReference>
<protein>
    <recommendedName>
        <fullName evidence="5">cathepsin E</fullName>
        <ecNumber evidence="5">3.4.23.34</ecNumber>
    </recommendedName>
</protein>
<keyword evidence="8 14" id="KW-0064">Aspartyl protease</keyword>
<dbReference type="InterPro" id="IPR013106">
    <property type="entry name" value="Ig_V-set"/>
</dbReference>
<dbReference type="Pfam" id="PF00026">
    <property type="entry name" value="Asp"/>
    <property type="match status" value="2"/>
</dbReference>
<evidence type="ECO:0000256" key="12">
    <source>
        <dbReference type="ARBA" id="ARBA00023157"/>
    </source>
</evidence>
<evidence type="ECO:0000256" key="8">
    <source>
        <dbReference type="ARBA" id="ARBA00022750"/>
    </source>
</evidence>
<evidence type="ECO:0000256" key="13">
    <source>
        <dbReference type="ARBA" id="ARBA00023180"/>
    </source>
</evidence>
<evidence type="ECO:0000256" key="4">
    <source>
        <dbReference type="ARBA" id="ARBA00011748"/>
    </source>
</evidence>
<dbReference type="InterPro" id="IPR021109">
    <property type="entry name" value="Peptidase_aspartic_dom_sf"/>
</dbReference>
<comment type="similarity">
    <text evidence="3 14">Belongs to the peptidase A1 family.</text>
</comment>
<name>A0ABR0YHH5_HUSHU</name>
<keyword evidence="11" id="KW-0865">Zymogen</keyword>
<dbReference type="InterPro" id="IPR036179">
    <property type="entry name" value="Ig-like_dom_sf"/>
</dbReference>
<dbReference type="EMBL" id="JAHFZB010000030">
    <property type="protein sequence ID" value="KAK6472013.1"/>
    <property type="molecule type" value="Genomic_DNA"/>
</dbReference>
<feature type="domain" description="Peptidase A1" evidence="16">
    <location>
        <begin position="627"/>
        <end position="940"/>
    </location>
</feature>
<evidence type="ECO:0000256" key="9">
    <source>
        <dbReference type="ARBA" id="ARBA00022753"/>
    </source>
</evidence>
<evidence type="ECO:0000313" key="17">
    <source>
        <dbReference type="EMBL" id="KAK6472013.1"/>
    </source>
</evidence>
<dbReference type="InterPro" id="IPR033121">
    <property type="entry name" value="PEPTIDASE_A1"/>
</dbReference>
<dbReference type="InterPro" id="IPR001461">
    <property type="entry name" value="Aspartic_peptidase_A1"/>
</dbReference>
<feature type="chain" id="PRO_5046654938" description="cathepsin E" evidence="15">
    <location>
        <begin position="18"/>
        <end position="944"/>
    </location>
</feature>
<evidence type="ECO:0000256" key="5">
    <source>
        <dbReference type="ARBA" id="ARBA00013240"/>
    </source>
</evidence>
<dbReference type="InterPro" id="IPR013783">
    <property type="entry name" value="Ig-like_fold"/>
</dbReference>
<proteinExistence type="inferred from homology"/>
<evidence type="ECO:0000256" key="3">
    <source>
        <dbReference type="ARBA" id="ARBA00007447"/>
    </source>
</evidence>
<reference evidence="17 18" key="1">
    <citation type="submission" date="2021-05" db="EMBL/GenBank/DDBJ databases">
        <authorList>
            <person name="Zahm M."/>
            <person name="Klopp C."/>
            <person name="Cabau C."/>
            <person name="Kuhl H."/>
            <person name="Suciu R."/>
            <person name="Ciorpac M."/>
            <person name="Holostenco D."/>
            <person name="Gessner J."/>
            <person name="Wuertz S."/>
            <person name="Hohne C."/>
            <person name="Stock M."/>
            <person name="Gislard M."/>
            <person name="Lluch J."/>
            <person name="Milhes M."/>
            <person name="Lampietro C."/>
            <person name="Lopez Roques C."/>
            <person name="Donnadieu C."/>
            <person name="Du K."/>
            <person name="Schartl M."/>
            <person name="Guiguen Y."/>
        </authorList>
    </citation>
    <scope>NUCLEOTIDE SEQUENCE [LARGE SCALE GENOMIC DNA]</scope>
    <source>
        <strain evidence="17">Hh-F2</strain>
        <tissue evidence="17">Blood</tissue>
    </source>
</reference>
<dbReference type="Pfam" id="PF07966">
    <property type="entry name" value="A1_Propeptide"/>
    <property type="match status" value="2"/>
</dbReference>
<evidence type="ECO:0000256" key="2">
    <source>
        <dbReference type="ARBA" id="ARBA00004177"/>
    </source>
</evidence>
<dbReference type="InterPro" id="IPR012848">
    <property type="entry name" value="Aspartic_peptidase_N"/>
</dbReference>
<dbReference type="SMART" id="SM00409">
    <property type="entry name" value="IG"/>
    <property type="match status" value="1"/>
</dbReference>
<feature type="domain" description="Peptidase A1" evidence="16">
    <location>
        <begin position="75"/>
        <end position="390"/>
    </location>
</feature>
<evidence type="ECO:0000256" key="1">
    <source>
        <dbReference type="ARBA" id="ARBA00001898"/>
    </source>
</evidence>
<dbReference type="SUPFAM" id="SSF48726">
    <property type="entry name" value="Immunoglobulin"/>
    <property type="match status" value="1"/>
</dbReference>
<dbReference type="PANTHER" id="PTHR47966">
    <property type="entry name" value="BETA-SITE APP-CLEAVING ENZYME, ISOFORM A-RELATED"/>
    <property type="match status" value="1"/>
</dbReference>
<comment type="subunit">
    <text evidence="4">Homodimer; disulfide-linked.</text>
</comment>
<evidence type="ECO:0000256" key="6">
    <source>
        <dbReference type="ARBA" id="ARBA00022670"/>
    </source>
</evidence>
<dbReference type="Proteomes" id="UP001369086">
    <property type="component" value="Unassembled WGS sequence"/>
</dbReference>
<dbReference type="PROSITE" id="PS51767">
    <property type="entry name" value="PEPTIDASE_A1"/>
    <property type="match status" value="2"/>
</dbReference>
<dbReference type="EC" id="3.4.23.34" evidence="5"/>
<dbReference type="Gene3D" id="2.60.40.10">
    <property type="entry name" value="Immunoglobulins"/>
    <property type="match status" value="1"/>
</dbReference>
<keyword evidence="10 14" id="KW-0378">Hydrolase</keyword>
<evidence type="ECO:0000313" key="18">
    <source>
        <dbReference type="Proteomes" id="UP001369086"/>
    </source>
</evidence>
<gene>
    <name evidence="17" type="ORF">HHUSO_G29023</name>
</gene>
<evidence type="ECO:0000259" key="16">
    <source>
        <dbReference type="PROSITE" id="PS51767"/>
    </source>
</evidence>
<dbReference type="Gene3D" id="6.10.140.60">
    <property type="match status" value="2"/>
</dbReference>
<dbReference type="InterPro" id="IPR003599">
    <property type="entry name" value="Ig_sub"/>
</dbReference>
<keyword evidence="6 14" id="KW-0645">Protease</keyword>
<dbReference type="InterPro" id="IPR001969">
    <property type="entry name" value="Aspartic_peptidase_AS"/>
</dbReference>
<dbReference type="SUPFAM" id="SSF50630">
    <property type="entry name" value="Acid proteases"/>
    <property type="match status" value="2"/>
</dbReference>
<keyword evidence="18" id="KW-1185">Reference proteome</keyword>
<evidence type="ECO:0000256" key="10">
    <source>
        <dbReference type="ARBA" id="ARBA00022801"/>
    </source>
</evidence>
<dbReference type="PROSITE" id="PS00141">
    <property type="entry name" value="ASP_PROTEASE"/>
    <property type="match status" value="2"/>
</dbReference>
<keyword evidence="9" id="KW-0967">Endosome</keyword>
<evidence type="ECO:0000256" key="7">
    <source>
        <dbReference type="ARBA" id="ARBA00022729"/>
    </source>
</evidence>
<evidence type="ECO:0000256" key="11">
    <source>
        <dbReference type="ARBA" id="ARBA00023145"/>
    </source>
</evidence>
<comment type="subcellular location">
    <subcellularLocation>
        <location evidence="2">Endosome</location>
    </subcellularLocation>
</comment>
<feature type="signal peptide" evidence="15">
    <location>
        <begin position="1"/>
        <end position="17"/>
    </location>
</feature>
<evidence type="ECO:0000256" key="15">
    <source>
        <dbReference type="SAM" id="SignalP"/>
    </source>
</evidence>
<evidence type="ECO:0000256" key="14">
    <source>
        <dbReference type="RuleBase" id="RU000454"/>
    </source>
</evidence>
<dbReference type="Pfam" id="PF07686">
    <property type="entry name" value="V-set"/>
    <property type="match status" value="1"/>
</dbReference>
<comment type="caution">
    <text evidence="17">The sequence shown here is derived from an EMBL/GenBank/DDBJ whole genome shotgun (WGS) entry which is preliminary data.</text>
</comment>
<keyword evidence="13" id="KW-0325">Glycoprotein</keyword>
<keyword evidence="12" id="KW-1015">Disulfide bond</keyword>
<dbReference type="PANTHER" id="PTHR47966:SF26">
    <property type="entry name" value="CATHEPSIN E"/>
    <property type="match status" value="1"/>
</dbReference>
<accession>A0ABR0YHH5</accession>
<sequence>MMKWLIVALACLTLSEGLIRVPLRKFKSVRQQMKDSGKLKAIHYTDPGLKYKGLHPSAYATTSNAPLLNYGDMSYSGVISIGTPAQSFYVQFDTGSSNLWVASTYCSSQACTNIPRFNPTQSSTWSSNGQTFSLQYGTGSLTGVFGYDTVTIGGITLTNQEVGLSTNEPGTNFMYVGYDGILGLAYPSESVQGQPTVMDTMMQNNMLNANVFAFYLSRNEAQGSEMTFGGVDQSRYTGDIYWTDVTNQMYWQIEINGFSINNQETDWCQGGCQSIVDTGTSLLACPQQYLGYLQQYIGAQADENGEYIIDCNNLANMPTISFNINGVNFPLPPSAYTIVNYQNGQQYCTSGIMGTYLSSQNGQVMWILGDVFLRQYYSVFDMQNNRVGFAAAAAVCQALGEMQVLNVTEGGNVTVYCRYNILRYRQHMKTWCKQHKDPGLTVLVGTDGYVAETHHGRVSIVDLRKSGMVSVTMALLRQNDSGEYWCTVRMLYGLKALQRFQLHVYQGTPDSESPWTPEQERSLPDAQEVYQSGSDRPFDAHIIWGSLRWALLAVTLACPVLVHIYVSWRRSEVPLKRQRSMRQAMRARGGLSEFWKKHQLDMTQHSDACPAATKADEPLINYMDAEYYGEISIGTPPQNFTVIFDTGSSNLWVPSGLCSGQACETHHRYHSSDSVTYQVDGRQFSIEYGTGSLTGILGIDLVTVEGITVSNQQFGESVIEPGSTFVDANFDGILGLGYPTIAAGGATPVFDNMMAQNVVEMPIFSVYLNRNPDYSSGGELIFGGFDRSHFSGELHWVPVTKQGYWQILVDNIKVNGEVMFCSGGCQAIVDTGTSMLTGPTADITALQQVLGASPLDEGTYAVECGSINILPDVTFTINGAEFTLNPAAYIVMEESEGLCTTGFQGMDIPPPGGPLWILGDVFIGQFYSVFDRGNNRVGLAKAVP</sequence>
<dbReference type="PRINTS" id="PR00792">
    <property type="entry name" value="PEPSIN"/>
</dbReference>
<organism evidence="17 18">
    <name type="scientific">Huso huso</name>
    <name type="common">Beluga</name>
    <name type="synonym">Acipenser huso</name>
    <dbReference type="NCBI Taxonomy" id="61971"/>
    <lineage>
        <taxon>Eukaryota</taxon>
        <taxon>Metazoa</taxon>
        <taxon>Chordata</taxon>
        <taxon>Craniata</taxon>
        <taxon>Vertebrata</taxon>
        <taxon>Euteleostomi</taxon>
        <taxon>Actinopterygii</taxon>
        <taxon>Chondrostei</taxon>
        <taxon>Acipenseriformes</taxon>
        <taxon>Acipenseridae</taxon>
        <taxon>Huso</taxon>
    </lineage>
</organism>
<keyword evidence="7 15" id="KW-0732">Signal</keyword>